<name>A0A1W1CP88_9ZZZZ</name>
<evidence type="ECO:0000313" key="1">
    <source>
        <dbReference type="EMBL" id="SFV67626.1"/>
    </source>
</evidence>
<protein>
    <submittedName>
        <fullName evidence="1">Uncharacterized protein</fullName>
    </submittedName>
</protein>
<dbReference type="PROSITE" id="PS51257">
    <property type="entry name" value="PROKAR_LIPOPROTEIN"/>
    <property type="match status" value="1"/>
</dbReference>
<accession>A0A1W1CP88</accession>
<proteinExistence type="predicted"/>
<sequence>MYNVIKMTLLVGMTTMFMACGGGGGGGSSSGGATSTGITAMTIGETVSIGGGDSIVNSSADATIDIVVIGNQKTATLTAGSASIKTP</sequence>
<organism evidence="1">
    <name type="scientific">hydrothermal vent metagenome</name>
    <dbReference type="NCBI Taxonomy" id="652676"/>
    <lineage>
        <taxon>unclassified sequences</taxon>
        <taxon>metagenomes</taxon>
        <taxon>ecological metagenomes</taxon>
    </lineage>
</organism>
<gene>
    <name evidence="1" type="ORF">MNB_SM-4-728</name>
</gene>
<reference evidence="1" key="1">
    <citation type="submission" date="2016-10" db="EMBL/GenBank/DDBJ databases">
        <authorList>
            <person name="de Groot N.N."/>
        </authorList>
    </citation>
    <scope>NUCLEOTIDE SEQUENCE</scope>
</reference>
<dbReference type="EMBL" id="FPHF01000097">
    <property type="protein sequence ID" value="SFV67626.1"/>
    <property type="molecule type" value="Genomic_DNA"/>
</dbReference>
<dbReference type="AlphaFoldDB" id="A0A1W1CP88"/>